<name>A0A1Q8EFD4_STRAI</name>
<keyword evidence="1" id="KW-0472">Membrane</keyword>
<protein>
    <submittedName>
        <fullName evidence="2">Uncharacterized protein</fullName>
    </submittedName>
</protein>
<keyword evidence="1" id="KW-0812">Transmembrane</keyword>
<dbReference type="AlphaFoldDB" id="A0A1Q8EFD4"/>
<evidence type="ECO:0000313" key="2">
    <source>
        <dbReference type="EMBL" id="OLF50504.1"/>
    </source>
</evidence>
<evidence type="ECO:0000313" key="3">
    <source>
        <dbReference type="EMBL" id="SUN05603.1"/>
    </source>
</evidence>
<reference evidence="3 5" key="3">
    <citation type="submission" date="2018-06" db="EMBL/GenBank/DDBJ databases">
        <authorList>
            <consortium name="Pathogen Informatics"/>
            <person name="Doyle S."/>
        </authorList>
    </citation>
    <scope>NUCLEOTIDE SEQUENCE [LARGE SCALE GENOMIC DNA]</scope>
    <source>
        <strain evidence="3 5">NCTC12957</strain>
    </source>
</reference>
<gene>
    <name evidence="2" type="ORF">BU200_01895</name>
    <name evidence="3" type="ORF">NCTC12957_00253</name>
</gene>
<keyword evidence="4" id="KW-1185">Reference proteome</keyword>
<dbReference type="EMBL" id="UHEN01000001">
    <property type="protein sequence ID" value="SUN05603.1"/>
    <property type="molecule type" value="Genomic_DNA"/>
</dbReference>
<evidence type="ECO:0000256" key="1">
    <source>
        <dbReference type="SAM" id="Phobius"/>
    </source>
</evidence>
<dbReference type="RefSeq" id="WP_075098543.1">
    <property type="nucleotide sequence ID" value="NZ_MSJL01000005.1"/>
</dbReference>
<evidence type="ECO:0000313" key="5">
    <source>
        <dbReference type="Proteomes" id="UP000255213"/>
    </source>
</evidence>
<feature type="transmembrane region" description="Helical" evidence="1">
    <location>
        <begin position="7"/>
        <end position="29"/>
    </location>
</feature>
<evidence type="ECO:0000313" key="4">
    <source>
        <dbReference type="Proteomes" id="UP000186437"/>
    </source>
</evidence>
<keyword evidence="1" id="KW-1133">Transmembrane helix</keyword>
<sequence>MRKNTGFLFSPILWTVFVAFVGGVFWKIFVTDAPAGTDTSLFTVGIPLVVVLVFVTLLVLEYSKAKGRIARYARFEQLFPELPGGVTVLPEKADFYQEFYLAVYKNHFISNWEFDFIDLDTVSTIYYERTAALKRRGQAVVGDDPQLVFVTKSGEKRIITLSPGAPVKDISPVLAYIAGIAPEIRYGSDKVSFEDYRPILEKMR</sequence>
<organism evidence="2 4">
    <name type="scientific">Streptococcus acidominimus</name>
    <dbReference type="NCBI Taxonomy" id="1326"/>
    <lineage>
        <taxon>Bacteria</taxon>
        <taxon>Bacillati</taxon>
        <taxon>Bacillota</taxon>
        <taxon>Bacilli</taxon>
        <taxon>Lactobacillales</taxon>
        <taxon>Streptococcaceae</taxon>
        <taxon>Streptococcus</taxon>
    </lineage>
</organism>
<dbReference type="Proteomes" id="UP000186437">
    <property type="component" value="Unassembled WGS sequence"/>
</dbReference>
<reference evidence="2" key="2">
    <citation type="submission" date="2016-12" db="EMBL/GenBank/DDBJ databases">
        <authorList>
            <person name="Song W.-J."/>
            <person name="Kurnit D.M."/>
        </authorList>
    </citation>
    <scope>NUCLEOTIDE SEQUENCE [LARGE SCALE GENOMIC DNA]</scope>
    <source>
        <strain evidence="2">ATCC 51725</strain>
    </source>
</reference>
<reference evidence="4" key="1">
    <citation type="submission" date="2016-12" db="EMBL/GenBank/DDBJ databases">
        <authorList>
            <person name="Gulvik C.A."/>
        </authorList>
    </citation>
    <scope>NUCLEOTIDE SEQUENCE [LARGE SCALE GENOMIC DNA]</scope>
    <source>
        <strain evidence="4">ATCC 51725</strain>
    </source>
</reference>
<accession>A0A1Q8EFD4</accession>
<dbReference type="Proteomes" id="UP000255213">
    <property type="component" value="Unassembled WGS sequence"/>
</dbReference>
<feature type="transmembrane region" description="Helical" evidence="1">
    <location>
        <begin position="41"/>
        <end position="60"/>
    </location>
</feature>
<proteinExistence type="predicted"/>
<dbReference type="OrthoDB" id="2217331at2"/>
<dbReference type="EMBL" id="MSJL01000005">
    <property type="protein sequence ID" value="OLF50504.1"/>
    <property type="molecule type" value="Genomic_DNA"/>
</dbReference>